<evidence type="ECO:0000256" key="5">
    <source>
        <dbReference type="ARBA" id="ARBA00035200"/>
    </source>
</evidence>
<evidence type="ECO:0000256" key="7">
    <source>
        <dbReference type="SAM" id="MobiDB-lite"/>
    </source>
</evidence>
<evidence type="ECO:0000256" key="2">
    <source>
        <dbReference type="ARBA" id="ARBA00022980"/>
    </source>
</evidence>
<evidence type="ECO:0000256" key="6">
    <source>
        <dbReference type="ARBA" id="ARBA00035527"/>
    </source>
</evidence>
<dbReference type="GeneTree" id="ENSGT00390000005534"/>
<evidence type="ECO:0000256" key="4">
    <source>
        <dbReference type="ARBA" id="ARBA00023278"/>
    </source>
</evidence>
<evidence type="ECO:0000313" key="8">
    <source>
        <dbReference type="Ensembl" id="ENSCWAP00000026017.1"/>
    </source>
</evidence>
<dbReference type="GO" id="GO:0022625">
    <property type="term" value="C:cytosolic large ribosomal subunit"/>
    <property type="evidence" value="ECO:0007669"/>
    <property type="project" value="TreeGrafter"/>
</dbReference>
<dbReference type="PANTHER" id="PTHR11721:SF3">
    <property type="entry name" value="LARGE RIBOSOMAL SUBUNIT PROTEIN UL15"/>
    <property type="match status" value="1"/>
</dbReference>
<name>A0A8C3YNF1_9CETA</name>
<keyword evidence="9" id="KW-1185">Reference proteome</keyword>
<keyword evidence="4" id="KW-0379">Hydroxylation</keyword>
<keyword evidence="3" id="KW-0687">Ribonucleoprotein</keyword>
<organism evidence="8 9">
    <name type="scientific">Catagonus wagneri</name>
    <name type="common">Chacoan peccary</name>
    <dbReference type="NCBI Taxonomy" id="51154"/>
    <lineage>
        <taxon>Eukaryota</taxon>
        <taxon>Metazoa</taxon>
        <taxon>Chordata</taxon>
        <taxon>Craniata</taxon>
        <taxon>Vertebrata</taxon>
        <taxon>Euteleostomi</taxon>
        <taxon>Mammalia</taxon>
        <taxon>Eutheria</taxon>
        <taxon>Laurasiatheria</taxon>
        <taxon>Artiodactyla</taxon>
        <taxon>Suina</taxon>
        <taxon>Tayassuidae</taxon>
        <taxon>Catagonus</taxon>
    </lineage>
</organism>
<dbReference type="AlphaFoldDB" id="A0A8C3YNF1"/>
<dbReference type="GO" id="GO:0003735">
    <property type="term" value="F:structural constituent of ribosome"/>
    <property type="evidence" value="ECO:0007669"/>
    <property type="project" value="TreeGrafter"/>
</dbReference>
<feature type="region of interest" description="Disordered" evidence="7">
    <location>
        <begin position="21"/>
        <end position="40"/>
    </location>
</feature>
<dbReference type="PANTHER" id="PTHR11721">
    <property type="entry name" value="60S RIBOSOMAL PROTEIN L27A"/>
    <property type="match status" value="1"/>
</dbReference>
<dbReference type="Ensembl" id="ENSCWAT00000028197.1">
    <property type="protein sequence ID" value="ENSCWAP00000026017.1"/>
    <property type="gene ID" value="ENSCWAG00000019723.1"/>
</dbReference>
<evidence type="ECO:0000313" key="9">
    <source>
        <dbReference type="Proteomes" id="UP000694540"/>
    </source>
</evidence>
<feature type="compositionally biased region" description="Basic residues" evidence="7">
    <location>
        <begin position="21"/>
        <end position="30"/>
    </location>
</feature>
<keyword evidence="2" id="KW-0689">Ribosomal protein</keyword>
<dbReference type="Gene3D" id="3.100.10.10">
    <property type="match status" value="1"/>
</dbReference>
<protein>
    <recommendedName>
        <fullName evidence="5">Large ribosomal subunit protein uL15</fullName>
    </recommendedName>
    <alternativeName>
        <fullName evidence="6">60S ribosomal protein L27a</fullName>
    </alternativeName>
</protein>
<sequence>ICQHASKLRKTWKLQGTSHRHSCIGKHQKHPGGQGNAGGTSRHRINFDWYHPDHFGKVGVSHCHLTGNRGFYPTANLDKLWSLVQQIRVNAAKNKTGVAPTTDVSI</sequence>
<proteinExistence type="inferred from homology"/>
<comment type="similarity">
    <text evidence="1">Belongs to the universal ribosomal protein uL15 family.</text>
</comment>
<dbReference type="InterPro" id="IPR036227">
    <property type="entry name" value="Ribosomal_uL15/eL18_sf"/>
</dbReference>
<evidence type="ECO:0000256" key="1">
    <source>
        <dbReference type="ARBA" id="ARBA00007320"/>
    </source>
</evidence>
<dbReference type="Proteomes" id="UP000694540">
    <property type="component" value="Unplaced"/>
</dbReference>
<accession>A0A8C3YNF1</accession>
<reference evidence="8" key="1">
    <citation type="submission" date="2025-08" db="UniProtKB">
        <authorList>
            <consortium name="Ensembl"/>
        </authorList>
    </citation>
    <scope>IDENTIFICATION</scope>
</reference>
<evidence type="ECO:0000256" key="3">
    <source>
        <dbReference type="ARBA" id="ARBA00023274"/>
    </source>
</evidence>
<reference evidence="8" key="2">
    <citation type="submission" date="2025-09" db="UniProtKB">
        <authorList>
            <consortium name="Ensembl"/>
        </authorList>
    </citation>
    <scope>IDENTIFICATION</scope>
</reference>
<dbReference type="SUPFAM" id="SSF52080">
    <property type="entry name" value="Ribosomal proteins L15p and L18e"/>
    <property type="match status" value="1"/>
</dbReference>